<proteinExistence type="predicted"/>
<gene>
    <name evidence="8" type="ORF">Fcan01_22250</name>
</gene>
<organism evidence="8 9">
    <name type="scientific">Folsomia candida</name>
    <name type="common">Springtail</name>
    <dbReference type="NCBI Taxonomy" id="158441"/>
    <lineage>
        <taxon>Eukaryota</taxon>
        <taxon>Metazoa</taxon>
        <taxon>Ecdysozoa</taxon>
        <taxon>Arthropoda</taxon>
        <taxon>Hexapoda</taxon>
        <taxon>Collembola</taxon>
        <taxon>Entomobryomorpha</taxon>
        <taxon>Isotomoidea</taxon>
        <taxon>Isotomidae</taxon>
        <taxon>Proisotominae</taxon>
        <taxon>Folsomia</taxon>
    </lineage>
</organism>
<keyword evidence="3" id="KW-0479">Metal-binding</keyword>
<dbReference type="InterPro" id="IPR043128">
    <property type="entry name" value="Rev_trsase/Diguanyl_cyclase"/>
</dbReference>
<evidence type="ECO:0000313" key="9">
    <source>
        <dbReference type="Proteomes" id="UP000198287"/>
    </source>
</evidence>
<evidence type="ECO:0000256" key="2">
    <source>
        <dbReference type="ARBA" id="ARBA00022679"/>
    </source>
</evidence>
<dbReference type="GO" id="GO:0003887">
    <property type="term" value="F:DNA-directed DNA polymerase activity"/>
    <property type="evidence" value="ECO:0007669"/>
    <property type="project" value="TreeGrafter"/>
</dbReference>
<dbReference type="InterPro" id="IPR043502">
    <property type="entry name" value="DNA/RNA_pol_sf"/>
</dbReference>
<dbReference type="InterPro" id="IPR052230">
    <property type="entry name" value="DNA_polymerase_eta"/>
</dbReference>
<comment type="caution">
    <text evidence="8">The sequence shown here is derived from an EMBL/GenBank/DDBJ whole genome shotgun (WGS) entry which is preliminary data.</text>
</comment>
<dbReference type="STRING" id="158441.A0A226DCM5"/>
<dbReference type="PANTHER" id="PTHR45873:SF1">
    <property type="entry name" value="DNA POLYMERASE ETA"/>
    <property type="match status" value="1"/>
</dbReference>
<feature type="domain" description="UmuC" evidence="7">
    <location>
        <begin position="203"/>
        <end position="265"/>
    </location>
</feature>
<dbReference type="GO" id="GO:0046872">
    <property type="term" value="F:metal ion binding"/>
    <property type="evidence" value="ECO:0007669"/>
    <property type="project" value="UniProtKB-KW"/>
</dbReference>
<evidence type="ECO:0000256" key="3">
    <source>
        <dbReference type="ARBA" id="ARBA00022723"/>
    </source>
</evidence>
<evidence type="ECO:0000256" key="1">
    <source>
        <dbReference type="ARBA" id="ARBA00004123"/>
    </source>
</evidence>
<keyword evidence="9" id="KW-1185">Reference proteome</keyword>
<dbReference type="GO" id="GO:0009314">
    <property type="term" value="P:response to radiation"/>
    <property type="evidence" value="ECO:0007669"/>
    <property type="project" value="TreeGrafter"/>
</dbReference>
<reference evidence="8 9" key="1">
    <citation type="submission" date="2015-12" db="EMBL/GenBank/DDBJ databases">
        <title>The genome of Folsomia candida.</title>
        <authorList>
            <person name="Faddeeva A."/>
            <person name="Derks M.F."/>
            <person name="Anvar Y."/>
            <person name="Smit S."/>
            <person name="Van Straalen N."/>
            <person name="Roelofs D."/>
        </authorList>
    </citation>
    <scope>NUCLEOTIDE SEQUENCE [LARGE SCALE GENOMIC DNA]</scope>
    <source>
        <strain evidence="8 9">VU population</strain>
        <tissue evidence="8">Whole body</tissue>
    </source>
</reference>
<accession>A0A226DCM5</accession>
<evidence type="ECO:0000256" key="4">
    <source>
        <dbReference type="ARBA" id="ARBA00022763"/>
    </source>
</evidence>
<evidence type="ECO:0000256" key="5">
    <source>
        <dbReference type="ARBA" id="ARBA00023204"/>
    </source>
</evidence>
<dbReference type="GO" id="GO:0042276">
    <property type="term" value="P:error-prone translesion synthesis"/>
    <property type="evidence" value="ECO:0007669"/>
    <property type="project" value="TreeGrafter"/>
</dbReference>
<sequence>MSNNKENVNVTLTLTSKNSWKRIPLPELDDQEHFTGYVTETLAPNSVIGMLDMDAFEGISRDDVIGTGLKKCPEIRVIRKDVRFSKPENWNLRHSSWTVLDTILKYRKETGKHFIVEYASNDEYYFDLTLEIDRLVDTVTVENIEKFLTERVLRMKKTFVELRNETLDDWSSILKILQKEIFLSNIIDKPLTLLRLILGCTILHEIKEFIFTETNFEASGGISCNKLLTKLACPLHKPGGITILPGEGFIKISGNIPIEKLPSLGGDRGKKLSDAVGEVMLTIRDLATLPLSKIMEGTDFPLGEVIMLRKLARGRSDDAVVEKLMKLSATVGRANLKGYIFLPRKEEDRGKAPLSQRFAYTIDTEKVSEWTKKNEKELVDKILTEFFASVKGQGEGIIVKISYSVRAFRKLV</sequence>
<dbReference type="PROSITE" id="PS50173">
    <property type="entry name" value="UMUC"/>
    <property type="match status" value="1"/>
</dbReference>
<dbReference type="Pfam" id="PF00817">
    <property type="entry name" value="IMS"/>
    <property type="match status" value="1"/>
</dbReference>
<name>A0A226DCM5_FOLCA</name>
<evidence type="ECO:0000259" key="7">
    <source>
        <dbReference type="PROSITE" id="PS50173"/>
    </source>
</evidence>
<keyword evidence="6" id="KW-0539">Nucleus</keyword>
<dbReference type="OrthoDB" id="5723at2759"/>
<keyword evidence="4" id="KW-0227">DNA damage</keyword>
<comment type="subcellular location">
    <subcellularLocation>
        <location evidence="1">Nucleus</location>
    </subcellularLocation>
</comment>
<dbReference type="SUPFAM" id="SSF56672">
    <property type="entry name" value="DNA/RNA polymerases"/>
    <property type="match status" value="1"/>
</dbReference>
<dbReference type="GO" id="GO:0006281">
    <property type="term" value="P:DNA repair"/>
    <property type="evidence" value="ECO:0007669"/>
    <property type="project" value="UniProtKB-KW"/>
</dbReference>
<protein>
    <submittedName>
        <fullName evidence="8">DNA polymerase eta</fullName>
    </submittedName>
</protein>
<dbReference type="Proteomes" id="UP000198287">
    <property type="component" value="Unassembled WGS sequence"/>
</dbReference>
<keyword evidence="2" id="KW-0808">Transferase</keyword>
<dbReference type="EMBL" id="LNIX01000024">
    <property type="protein sequence ID" value="OXA42949.1"/>
    <property type="molecule type" value="Genomic_DNA"/>
</dbReference>
<dbReference type="PANTHER" id="PTHR45873">
    <property type="entry name" value="DNA POLYMERASE ETA"/>
    <property type="match status" value="1"/>
</dbReference>
<keyword evidence="5" id="KW-0234">DNA repair</keyword>
<evidence type="ECO:0000313" key="8">
    <source>
        <dbReference type="EMBL" id="OXA42949.1"/>
    </source>
</evidence>
<evidence type="ECO:0000256" key="6">
    <source>
        <dbReference type="ARBA" id="ARBA00023242"/>
    </source>
</evidence>
<dbReference type="InterPro" id="IPR001126">
    <property type="entry name" value="UmuC"/>
</dbReference>
<dbReference type="GO" id="GO:0005657">
    <property type="term" value="C:replication fork"/>
    <property type="evidence" value="ECO:0007669"/>
    <property type="project" value="TreeGrafter"/>
</dbReference>
<dbReference type="GO" id="GO:0035861">
    <property type="term" value="C:site of double-strand break"/>
    <property type="evidence" value="ECO:0007669"/>
    <property type="project" value="TreeGrafter"/>
</dbReference>
<dbReference type="Gene3D" id="3.30.70.270">
    <property type="match status" value="1"/>
</dbReference>
<dbReference type="GO" id="GO:0005634">
    <property type="term" value="C:nucleus"/>
    <property type="evidence" value="ECO:0007669"/>
    <property type="project" value="UniProtKB-SubCell"/>
</dbReference>
<dbReference type="AlphaFoldDB" id="A0A226DCM5"/>